<keyword evidence="8" id="KW-0732">Signal</keyword>
<dbReference type="InterPro" id="IPR023997">
    <property type="entry name" value="TonB-dep_OMP_SusC/RagA_CS"/>
</dbReference>
<dbReference type="SUPFAM" id="SSF49464">
    <property type="entry name" value="Carboxypeptidase regulatory domain-like"/>
    <property type="match status" value="1"/>
</dbReference>
<dbReference type="InterPro" id="IPR039426">
    <property type="entry name" value="TonB-dep_rcpt-like"/>
</dbReference>
<dbReference type="Pfam" id="PF07715">
    <property type="entry name" value="Plug"/>
    <property type="match status" value="1"/>
</dbReference>
<dbReference type="PROSITE" id="PS52016">
    <property type="entry name" value="TONB_DEPENDENT_REC_3"/>
    <property type="match status" value="1"/>
</dbReference>
<dbReference type="AlphaFoldDB" id="A0A9D1YZJ6"/>
<dbReference type="InterPro" id="IPR012910">
    <property type="entry name" value="Plug_dom"/>
</dbReference>
<gene>
    <name evidence="10" type="ORF">H9828_04440</name>
</gene>
<evidence type="ECO:0000256" key="4">
    <source>
        <dbReference type="ARBA" id="ARBA00022692"/>
    </source>
</evidence>
<comment type="similarity">
    <text evidence="7">Belongs to the TonB-dependent receptor family.</text>
</comment>
<dbReference type="EMBL" id="DXDA01000036">
    <property type="protein sequence ID" value="HIY68647.1"/>
    <property type="molecule type" value="Genomic_DNA"/>
</dbReference>
<evidence type="ECO:0000259" key="9">
    <source>
        <dbReference type="Pfam" id="PF07715"/>
    </source>
</evidence>
<protein>
    <submittedName>
        <fullName evidence="10">TonB-dependent receptor</fullName>
    </submittedName>
</protein>
<evidence type="ECO:0000256" key="1">
    <source>
        <dbReference type="ARBA" id="ARBA00004571"/>
    </source>
</evidence>
<reference evidence="10" key="1">
    <citation type="journal article" date="2021" name="PeerJ">
        <title>Extensive microbial diversity within the chicken gut microbiome revealed by metagenomics and culture.</title>
        <authorList>
            <person name="Gilroy R."/>
            <person name="Ravi A."/>
            <person name="Getino M."/>
            <person name="Pursley I."/>
            <person name="Horton D.L."/>
            <person name="Alikhan N.F."/>
            <person name="Baker D."/>
            <person name="Gharbi K."/>
            <person name="Hall N."/>
            <person name="Watson M."/>
            <person name="Adriaenssens E.M."/>
            <person name="Foster-Nyarko E."/>
            <person name="Jarju S."/>
            <person name="Secka A."/>
            <person name="Antonio M."/>
            <person name="Oren A."/>
            <person name="Chaudhuri R.R."/>
            <person name="La Ragione R."/>
            <person name="Hildebrand F."/>
            <person name="Pallen M.J."/>
        </authorList>
    </citation>
    <scope>NUCLEOTIDE SEQUENCE</scope>
    <source>
        <strain evidence="10">5134</strain>
    </source>
</reference>
<dbReference type="Gene3D" id="2.170.130.10">
    <property type="entry name" value="TonB-dependent receptor, plug domain"/>
    <property type="match status" value="1"/>
</dbReference>
<evidence type="ECO:0000256" key="6">
    <source>
        <dbReference type="ARBA" id="ARBA00023237"/>
    </source>
</evidence>
<evidence type="ECO:0000256" key="3">
    <source>
        <dbReference type="ARBA" id="ARBA00022452"/>
    </source>
</evidence>
<comment type="caution">
    <text evidence="10">The sequence shown here is derived from an EMBL/GenBank/DDBJ whole genome shotgun (WGS) entry which is preliminary data.</text>
</comment>
<dbReference type="InterPro" id="IPR008969">
    <property type="entry name" value="CarboxyPept-like_regulatory"/>
</dbReference>
<dbReference type="GO" id="GO:0009279">
    <property type="term" value="C:cell outer membrane"/>
    <property type="evidence" value="ECO:0007669"/>
    <property type="project" value="UniProtKB-SubCell"/>
</dbReference>
<dbReference type="Proteomes" id="UP000886844">
    <property type="component" value="Unassembled WGS sequence"/>
</dbReference>
<evidence type="ECO:0000313" key="10">
    <source>
        <dbReference type="EMBL" id="HIY68647.1"/>
    </source>
</evidence>
<dbReference type="Gene3D" id="2.40.170.20">
    <property type="entry name" value="TonB-dependent receptor, beta-barrel domain"/>
    <property type="match status" value="1"/>
</dbReference>
<keyword evidence="6 7" id="KW-0998">Cell outer membrane</keyword>
<keyword evidence="5 7" id="KW-0472">Membrane</keyword>
<feature type="signal peptide" evidence="8">
    <location>
        <begin position="1"/>
        <end position="34"/>
    </location>
</feature>
<dbReference type="InterPro" id="IPR023996">
    <property type="entry name" value="TonB-dep_OMP_SusC/RagA"/>
</dbReference>
<keyword evidence="10" id="KW-0675">Receptor</keyword>
<organism evidence="10 11">
    <name type="scientific">Candidatus Alistipes intestinigallinarum</name>
    <dbReference type="NCBI Taxonomy" id="2838440"/>
    <lineage>
        <taxon>Bacteria</taxon>
        <taxon>Pseudomonadati</taxon>
        <taxon>Bacteroidota</taxon>
        <taxon>Bacteroidia</taxon>
        <taxon>Bacteroidales</taxon>
        <taxon>Rikenellaceae</taxon>
        <taxon>Alistipes</taxon>
    </lineage>
</organism>
<evidence type="ECO:0000256" key="5">
    <source>
        <dbReference type="ARBA" id="ARBA00023136"/>
    </source>
</evidence>
<proteinExistence type="inferred from homology"/>
<dbReference type="NCBIfam" id="TIGR04057">
    <property type="entry name" value="SusC_RagA_signa"/>
    <property type="match status" value="1"/>
</dbReference>
<reference evidence="10" key="2">
    <citation type="submission" date="2021-04" db="EMBL/GenBank/DDBJ databases">
        <authorList>
            <person name="Gilroy R."/>
        </authorList>
    </citation>
    <scope>NUCLEOTIDE SEQUENCE</scope>
    <source>
        <strain evidence="10">5134</strain>
    </source>
</reference>
<sequence>MKHERHLCAARKLFFRISVLCLAFLCLWPGAALPQSGNTINTIENCTVRIVDSEGQPVSGAAVVVKGSNRGEISDAKGLCRFRKIPGNAILTVTYLGMTARETPLNGRTEITITLAEESLQMDELVVVGYGVQRKRDLSGAIAQVKGDVINEFANLSVASALQGRVSGVQINQLNGQPGAGIQVRIRGANSIKGDNEPLWIINGFPGDINMINTSDIESVEILKDASATAIYGSRGANGVVIVTTKSAKQGDVKVTYDGSVGIQSLAKQMEMLSGDEYMIYLNKKAEINDLPAVFTEKQIQENTFNTNWQDEVFRTAVITNHAVDITGGNSKFQGSLGASYFNQEGIVKKSGYERISLRTDLNYNISKYVSASANIIFSRSNHDQMNSQGGSRGSSVIGAALVTSPLATPHYDDGTWNDFQTQPAAGTNPLAYLYEIKNKWYANRILANAALTIKPVDGLSIQLAANISNNQNRKDYTKSLDYPNSDGAASISLGETLGITSNNIITYDKGFGKHHINVMGGITYEESTSKTVGTGTGTGFLSDVVESYDMNAAEVKGLPTSGYSNWKLLSFLGRFNYNYDNRYLLTVNFRADGSSRYSRGNKWGYFPSAAVAWRISQERFMKDLDWLSDLKLRVGYGVTGSTAISPYSTQNTLESVNVVFDKTTVVGYAPSDTYLGGLRWETTAQLNVGIDLALLNNRIRLTADYYHKKTTDLLNDVEMPRSSGYTTALRNIGSIRNSGVEVQFDSRIINKAVKWDFGINFSLNRSKILSLSEGKDIFGGTVSNTLLSDQLNLMREGEPMYLFYGYVEDGYDDKGQIVYKDLDGVEGISAADKTIIGNPNPDFLLNFNTSVSYKGFTLSAFFQGSFGNDIYSLSMVSVAYDYGYNANALREVLYDHWTPENPNAKYPNLSQNISLKMSDRFVYDGSYLRLKNLELGYDIPCGKGKFISRARVFVSAQNLFTITSYPFWDPDVNANGGGNSLIQGVDSNCYPSARTFSLGCRLVF</sequence>
<keyword evidence="4 7" id="KW-0812">Transmembrane</keyword>
<dbReference type="Pfam" id="PF13715">
    <property type="entry name" value="CarbopepD_reg_2"/>
    <property type="match status" value="1"/>
</dbReference>
<feature type="domain" description="TonB-dependent receptor plug" evidence="9">
    <location>
        <begin position="135"/>
        <end position="240"/>
    </location>
</feature>
<evidence type="ECO:0000256" key="7">
    <source>
        <dbReference type="PROSITE-ProRule" id="PRU01360"/>
    </source>
</evidence>
<keyword evidence="2 7" id="KW-0813">Transport</keyword>
<dbReference type="SUPFAM" id="SSF56935">
    <property type="entry name" value="Porins"/>
    <property type="match status" value="1"/>
</dbReference>
<evidence type="ECO:0000256" key="8">
    <source>
        <dbReference type="SAM" id="SignalP"/>
    </source>
</evidence>
<evidence type="ECO:0000256" key="2">
    <source>
        <dbReference type="ARBA" id="ARBA00022448"/>
    </source>
</evidence>
<keyword evidence="3 7" id="KW-1134">Transmembrane beta strand</keyword>
<name>A0A9D1YZJ6_9BACT</name>
<evidence type="ECO:0000313" key="11">
    <source>
        <dbReference type="Proteomes" id="UP000886844"/>
    </source>
</evidence>
<feature type="chain" id="PRO_5039569260" evidence="8">
    <location>
        <begin position="35"/>
        <end position="1005"/>
    </location>
</feature>
<dbReference type="InterPro" id="IPR037066">
    <property type="entry name" value="Plug_dom_sf"/>
</dbReference>
<comment type="subcellular location">
    <subcellularLocation>
        <location evidence="1 7">Cell outer membrane</location>
        <topology evidence="1 7">Multi-pass membrane protein</topology>
    </subcellularLocation>
</comment>
<dbReference type="NCBIfam" id="TIGR04056">
    <property type="entry name" value="OMP_RagA_SusC"/>
    <property type="match status" value="1"/>
</dbReference>
<accession>A0A9D1YZJ6</accession>
<dbReference type="InterPro" id="IPR036942">
    <property type="entry name" value="Beta-barrel_TonB_sf"/>
</dbReference>